<evidence type="ECO:0000256" key="1">
    <source>
        <dbReference type="SAM" id="MobiDB-lite"/>
    </source>
</evidence>
<feature type="region of interest" description="Disordered" evidence="1">
    <location>
        <begin position="1"/>
        <end position="43"/>
    </location>
</feature>
<proteinExistence type="predicted"/>
<dbReference type="AlphaFoldDB" id="A0A8C9DQN3"/>
<protein>
    <submittedName>
        <fullName evidence="2">Uncharacterized protein</fullName>
    </submittedName>
</protein>
<reference evidence="2" key="1">
    <citation type="submission" date="2025-08" db="UniProtKB">
        <authorList>
            <consortium name="Ensembl"/>
        </authorList>
    </citation>
    <scope>IDENTIFICATION</scope>
</reference>
<reference evidence="2" key="2">
    <citation type="submission" date="2025-09" db="UniProtKB">
        <authorList>
            <consortium name="Ensembl"/>
        </authorList>
    </citation>
    <scope>IDENTIFICATION</scope>
</reference>
<organism evidence="2 3">
    <name type="scientific">Prolemur simus</name>
    <name type="common">Greater bamboo lemur</name>
    <name type="synonym">Hapalemur simus</name>
    <dbReference type="NCBI Taxonomy" id="1328070"/>
    <lineage>
        <taxon>Eukaryota</taxon>
        <taxon>Metazoa</taxon>
        <taxon>Chordata</taxon>
        <taxon>Craniata</taxon>
        <taxon>Vertebrata</taxon>
        <taxon>Euteleostomi</taxon>
        <taxon>Mammalia</taxon>
        <taxon>Eutheria</taxon>
        <taxon>Euarchontoglires</taxon>
        <taxon>Primates</taxon>
        <taxon>Strepsirrhini</taxon>
        <taxon>Lemuriformes</taxon>
        <taxon>Lemuridae</taxon>
        <taxon>Prolemur</taxon>
    </lineage>
</organism>
<name>A0A8C9DQN3_PROSS</name>
<accession>A0A8C9DQN3</accession>
<evidence type="ECO:0000313" key="3">
    <source>
        <dbReference type="Proteomes" id="UP000694414"/>
    </source>
</evidence>
<evidence type="ECO:0000313" key="2">
    <source>
        <dbReference type="Ensembl" id="ENSPSMP00000026501.1"/>
    </source>
</evidence>
<sequence length="107" mass="12104">GGPRDPPRPAMGSASPTPGMSRRAPSLGTSSRQHGQKRRGWLRRSENFRRAQTSFLLGTCPFSRLAAEAFLVHLFEDAYLLFLHACSAEFLWRVFLDDSRDSLWSHN</sequence>
<dbReference type="Proteomes" id="UP000694414">
    <property type="component" value="Unplaced"/>
</dbReference>
<keyword evidence="3" id="KW-1185">Reference proteome</keyword>
<dbReference type="Ensembl" id="ENSPSMT00000030690.1">
    <property type="protein sequence ID" value="ENSPSMP00000026501.1"/>
    <property type="gene ID" value="ENSPSMG00000018612.1"/>
</dbReference>